<name>A0A5B8RFR7_9ZZZZ</name>
<evidence type="ECO:0000313" key="1">
    <source>
        <dbReference type="EMBL" id="QEA07700.1"/>
    </source>
</evidence>
<protein>
    <recommendedName>
        <fullName evidence="2">Bacterial extracellular solute-binding protein</fullName>
    </recommendedName>
</protein>
<dbReference type="EMBL" id="MN079331">
    <property type="protein sequence ID" value="QEA07700.1"/>
    <property type="molecule type" value="Genomic_DNA"/>
</dbReference>
<organism evidence="1">
    <name type="scientific">uncultured organism</name>
    <dbReference type="NCBI Taxonomy" id="155900"/>
    <lineage>
        <taxon>unclassified sequences</taxon>
        <taxon>environmental samples</taxon>
    </lineage>
</organism>
<evidence type="ECO:0008006" key="2">
    <source>
        <dbReference type="Google" id="ProtNLM"/>
    </source>
</evidence>
<reference evidence="1" key="1">
    <citation type="submission" date="2019-06" db="EMBL/GenBank/DDBJ databases">
        <authorList>
            <person name="Murdoch R.W."/>
            <person name="Fathepure B."/>
        </authorList>
    </citation>
    <scope>NUCLEOTIDE SEQUENCE</scope>
</reference>
<dbReference type="SUPFAM" id="SSF53850">
    <property type="entry name" value="Periplasmic binding protein-like II"/>
    <property type="match status" value="1"/>
</dbReference>
<dbReference type="AlphaFoldDB" id="A0A5B8RFR7"/>
<gene>
    <name evidence="1" type="ORF">KBTEX_04061</name>
</gene>
<proteinExistence type="predicted"/>
<dbReference type="Gene3D" id="3.40.190.10">
    <property type="entry name" value="Periplasmic binding protein-like II"/>
    <property type="match status" value="2"/>
</dbReference>
<accession>A0A5B8RFR7</accession>
<sequence length="139" mass="14941">MQARASSYAGELGVVMATERGEVDLGLANHYYTLRLKAGMPDASVALAFTRGDAGSLLNAAGAMVLNPGDTAFNFVRYLLTREVQGYLAREAYEIPLVSGVDMPEGLPPLSRIQPPDMDLTRLSELQPTLALMRDVGVL</sequence>